<dbReference type="CDD" id="cd12871">
    <property type="entry name" value="Bacuni_01323_like"/>
    <property type="match status" value="1"/>
</dbReference>
<dbReference type="EMBL" id="UAVS01000001">
    <property type="protein sequence ID" value="SQA92882.1"/>
    <property type="molecule type" value="Genomic_DNA"/>
</dbReference>
<proteinExistence type="predicted"/>
<feature type="signal peptide" evidence="1">
    <location>
        <begin position="1"/>
        <end position="20"/>
    </location>
</feature>
<evidence type="ECO:0000313" key="3">
    <source>
        <dbReference type="Proteomes" id="UP000250169"/>
    </source>
</evidence>
<sequence>MKRFLLSLLALATLVGCNSKDDNTPTPAKPLSEQQQAYLPTKKVKRISCTYIDEGTTSNTNSPNSYLEAELYNQTYTLRTAEYLYEYDNMGRINKVTIKQERRPEDVRTFTYKDYSVIITAPYDTEVNGQYDIQAVEYGLNAAGNTLGFGMYNEKQQLKSVGNEIITWENDNITKIISKDDREGNKILETVLTYYNNENKNKFNVFSFDFSRESRSFMNYFEMPIALIIGASPKNLPKKVVIPSSRYNGEIENKIIELAYTFDNDGFVKNISENEYLRTGTSVGAYYQNPSYGDIDATTMSNTLQDLMTKIDNGTVTGKSYKVINNKQNERVIQFTIPIKVEKDSNGKPLNLIVDKICEYTFRYTTENNQKKLSQIEMNITFKPHLVTHYELNY</sequence>
<feature type="chain" id="PRO_5016006876" description="DUF4595 domain-containing protein" evidence="1">
    <location>
        <begin position="21"/>
        <end position="394"/>
    </location>
</feature>
<reference evidence="2 3" key="1">
    <citation type="submission" date="2018-06" db="EMBL/GenBank/DDBJ databases">
        <authorList>
            <consortium name="Pathogen Informatics"/>
            <person name="Doyle S."/>
        </authorList>
    </citation>
    <scope>NUCLEOTIDE SEQUENCE [LARGE SCALE GENOMIC DNA]</scope>
    <source>
        <strain evidence="2 3">NCTC11545</strain>
    </source>
</reference>
<dbReference type="PROSITE" id="PS51257">
    <property type="entry name" value="PROKAR_LIPOPROTEIN"/>
    <property type="match status" value="1"/>
</dbReference>
<evidence type="ECO:0000256" key="1">
    <source>
        <dbReference type="SAM" id="SignalP"/>
    </source>
</evidence>
<accession>A0A2X2SI76</accession>
<name>A0A2X2SI76_CAPOC</name>
<evidence type="ECO:0000313" key="2">
    <source>
        <dbReference type="EMBL" id="SQA92882.1"/>
    </source>
</evidence>
<dbReference type="AlphaFoldDB" id="A0A2X2SI76"/>
<protein>
    <recommendedName>
        <fullName evidence="4">DUF4595 domain-containing protein</fullName>
    </recommendedName>
</protein>
<gene>
    <name evidence="2" type="ORF">NCTC11545_00244</name>
</gene>
<keyword evidence="1" id="KW-0732">Signal</keyword>
<dbReference type="Proteomes" id="UP000250169">
    <property type="component" value="Unassembled WGS sequence"/>
</dbReference>
<organism evidence="2 3">
    <name type="scientific">Capnocytophaga ochracea</name>
    <dbReference type="NCBI Taxonomy" id="1018"/>
    <lineage>
        <taxon>Bacteria</taxon>
        <taxon>Pseudomonadati</taxon>
        <taxon>Bacteroidota</taxon>
        <taxon>Flavobacteriia</taxon>
        <taxon>Flavobacteriales</taxon>
        <taxon>Flavobacteriaceae</taxon>
        <taxon>Capnocytophaga</taxon>
    </lineage>
</organism>
<evidence type="ECO:0008006" key="4">
    <source>
        <dbReference type="Google" id="ProtNLM"/>
    </source>
</evidence>
<dbReference type="RefSeq" id="WP_111971965.1">
    <property type="nucleotide sequence ID" value="NZ_UAVS01000001.1"/>
</dbReference>